<name>A0ABP7CG92_9MICC</name>
<reference evidence="3" key="1">
    <citation type="journal article" date="2019" name="Int. J. Syst. Evol. Microbiol.">
        <title>The Global Catalogue of Microorganisms (GCM) 10K type strain sequencing project: providing services to taxonomists for standard genome sequencing and annotation.</title>
        <authorList>
            <consortium name="The Broad Institute Genomics Platform"/>
            <consortium name="The Broad Institute Genome Sequencing Center for Infectious Disease"/>
            <person name="Wu L."/>
            <person name="Ma J."/>
        </authorList>
    </citation>
    <scope>NUCLEOTIDE SEQUENCE [LARGE SCALE GENOMIC DNA]</scope>
    <source>
        <strain evidence="3">JCM 30742</strain>
    </source>
</reference>
<sequence length="186" mass="19490">MRKIFAAVGAVVALIAPAAVPASGASFDAIKTNDAVIETFVNRAGAPAGQFTARFKIEARDRTPIGRVVDAQGSLRYDILDYKGRKTGKHGSAEILCVSVVKGSGSRIGTANVIGWVKNSKVPTSIHVISTDLDNDGVWESASAILRIEETFSREDLAGLCFGATAEPLLKGTIKAFDGADRSPAS</sequence>
<protein>
    <submittedName>
        <fullName evidence="2">Uncharacterized protein</fullName>
    </submittedName>
</protein>
<evidence type="ECO:0000313" key="3">
    <source>
        <dbReference type="Proteomes" id="UP001500752"/>
    </source>
</evidence>
<evidence type="ECO:0000313" key="2">
    <source>
        <dbReference type="EMBL" id="GAA3687537.1"/>
    </source>
</evidence>
<keyword evidence="3" id="KW-1185">Reference proteome</keyword>
<organism evidence="2 3">
    <name type="scientific">Arthrobacter ginkgonis</name>
    <dbReference type="NCBI Taxonomy" id="1630594"/>
    <lineage>
        <taxon>Bacteria</taxon>
        <taxon>Bacillati</taxon>
        <taxon>Actinomycetota</taxon>
        <taxon>Actinomycetes</taxon>
        <taxon>Micrococcales</taxon>
        <taxon>Micrococcaceae</taxon>
        <taxon>Arthrobacter</taxon>
    </lineage>
</organism>
<dbReference type="EMBL" id="BAABEO010000018">
    <property type="protein sequence ID" value="GAA3687537.1"/>
    <property type="molecule type" value="Genomic_DNA"/>
</dbReference>
<feature type="signal peptide" evidence="1">
    <location>
        <begin position="1"/>
        <end position="18"/>
    </location>
</feature>
<keyword evidence="1" id="KW-0732">Signal</keyword>
<accession>A0ABP7CG92</accession>
<feature type="chain" id="PRO_5045319720" evidence="1">
    <location>
        <begin position="19"/>
        <end position="186"/>
    </location>
</feature>
<gene>
    <name evidence="2" type="ORF">GCM10023081_26070</name>
</gene>
<dbReference type="Proteomes" id="UP001500752">
    <property type="component" value="Unassembled WGS sequence"/>
</dbReference>
<dbReference type="RefSeq" id="WP_345151343.1">
    <property type="nucleotide sequence ID" value="NZ_BAABEO010000018.1"/>
</dbReference>
<comment type="caution">
    <text evidence="2">The sequence shown here is derived from an EMBL/GenBank/DDBJ whole genome shotgun (WGS) entry which is preliminary data.</text>
</comment>
<proteinExistence type="predicted"/>
<evidence type="ECO:0000256" key="1">
    <source>
        <dbReference type="SAM" id="SignalP"/>
    </source>
</evidence>